<evidence type="ECO:0000313" key="1">
    <source>
        <dbReference type="EMBL" id="SPK76085.1"/>
    </source>
</evidence>
<dbReference type="AlphaFoldDB" id="A0A375IS92"/>
<gene>
    <name evidence="1" type="ORF">CT19425_MP70245</name>
</gene>
<reference evidence="1 2" key="1">
    <citation type="submission" date="2018-01" db="EMBL/GenBank/DDBJ databases">
        <authorList>
            <person name="Gaut B.S."/>
            <person name="Morton B.R."/>
            <person name="Clegg M.T."/>
            <person name="Duvall M.R."/>
        </authorList>
    </citation>
    <scope>NUCLEOTIDE SEQUENCE [LARGE SCALE GENOMIC DNA]</scope>
    <source>
        <strain evidence="1">Cupriavidus taiwanensis LMG 19425</strain>
        <plasmid evidence="2">Plasmid ii</plasmid>
    </source>
</reference>
<organism evidence="1 2">
    <name type="scientific">Cupriavidus taiwanensis</name>
    <dbReference type="NCBI Taxonomy" id="164546"/>
    <lineage>
        <taxon>Bacteria</taxon>
        <taxon>Pseudomonadati</taxon>
        <taxon>Pseudomonadota</taxon>
        <taxon>Betaproteobacteria</taxon>
        <taxon>Burkholderiales</taxon>
        <taxon>Burkholderiaceae</taxon>
        <taxon>Cupriavidus</taxon>
    </lineage>
</organism>
<dbReference type="Proteomes" id="UP000255505">
    <property type="component" value="Plasmid II"/>
</dbReference>
<geneLocation type="plasmid" evidence="1">
    <name>II</name>
</geneLocation>
<protein>
    <submittedName>
        <fullName evidence="1">Uncharacterized protein</fullName>
    </submittedName>
</protein>
<proteinExistence type="predicted"/>
<name>A0A375IS92_9BURK</name>
<evidence type="ECO:0000313" key="2">
    <source>
        <dbReference type="Proteomes" id="UP000255505"/>
    </source>
</evidence>
<accession>A0A375IS92</accession>
<keyword evidence="1" id="KW-0614">Plasmid</keyword>
<sequence>MALVPRFTVLSGRWALRKQAG</sequence>
<dbReference type="EMBL" id="LT991977">
    <property type="protein sequence ID" value="SPK76085.1"/>
    <property type="molecule type" value="Genomic_DNA"/>
</dbReference>